<keyword evidence="2" id="KW-0328">Glycosyltransferase</keyword>
<proteinExistence type="predicted"/>
<evidence type="ECO:0000313" key="3">
    <source>
        <dbReference type="Proteomes" id="UP001171620"/>
    </source>
</evidence>
<dbReference type="InterPro" id="IPR055259">
    <property type="entry name" value="YkvP/CgeB_Glyco_trans-like"/>
</dbReference>
<dbReference type="EC" id="2.4.-.-" evidence="2"/>
<dbReference type="EMBL" id="JAUJRV010000006">
    <property type="protein sequence ID" value="MDN7795585.1"/>
    <property type="molecule type" value="Genomic_DNA"/>
</dbReference>
<dbReference type="RefSeq" id="WP_080957702.1">
    <property type="nucleotide sequence ID" value="NZ_CAJZAN010000201.1"/>
</dbReference>
<feature type="domain" description="Spore protein YkvP/CgeB glycosyl transferase-like" evidence="1">
    <location>
        <begin position="166"/>
        <end position="315"/>
    </location>
</feature>
<dbReference type="Pfam" id="PF13524">
    <property type="entry name" value="Glyco_trans_1_2"/>
    <property type="match status" value="1"/>
</dbReference>
<organism evidence="2 3">
    <name type="scientific">Burkholderia vietnamiensis</name>
    <dbReference type="NCBI Taxonomy" id="60552"/>
    <lineage>
        <taxon>Bacteria</taxon>
        <taxon>Pseudomonadati</taxon>
        <taxon>Pseudomonadota</taxon>
        <taxon>Betaproteobacteria</taxon>
        <taxon>Burkholderiales</taxon>
        <taxon>Burkholderiaceae</taxon>
        <taxon>Burkholderia</taxon>
        <taxon>Burkholderia cepacia complex</taxon>
    </lineage>
</organism>
<evidence type="ECO:0000313" key="2">
    <source>
        <dbReference type="EMBL" id="MDN7795585.1"/>
    </source>
</evidence>
<dbReference type="AlphaFoldDB" id="A0AAW7T213"/>
<dbReference type="Proteomes" id="UP001171620">
    <property type="component" value="Unassembled WGS sequence"/>
</dbReference>
<comment type="caution">
    <text evidence="2">The sequence shown here is derived from an EMBL/GenBank/DDBJ whole genome shotgun (WGS) entry which is preliminary data.</text>
</comment>
<evidence type="ECO:0000259" key="1">
    <source>
        <dbReference type="Pfam" id="PF13524"/>
    </source>
</evidence>
<sequence length="323" mass="36167">MRQGIKVLISGASPDTVNNNAALRGYVANGFRGVPGITNVQACSLESAALLARISRPDLIVVFGSCMPSVSYYLDLKQAALDSGSCMAFWLHDDPYEFDYSQKIAPLADIIFSNDRWSAMHYAHPYVYHLPLAADRDAHFREFNNSKARDVFFCGVGFPNRIQLLRDCVSALKDFHVEVVGAEWPTDLSFASNRRILNSALPDLYSTSLVTLNMGRRLNLGNERFNLDASTPGPRTFEAAAAGTVQCLFVEGLEIDDYYSAQNDEILLFDSPRELHQHIEMLRDDRQRAQNIAISAQRRTMMDHTYTNRAERLLACVAEMARG</sequence>
<reference evidence="2" key="1">
    <citation type="submission" date="2023-07" db="EMBL/GenBank/DDBJ databases">
        <title>A collection of bacterial strains from the Burkholderia cepacia Research Laboratory and Repository.</title>
        <authorList>
            <person name="Lipuma J."/>
            <person name="Spilker T."/>
            <person name="Caverly L."/>
        </authorList>
    </citation>
    <scope>NUCLEOTIDE SEQUENCE</scope>
    <source>
        <strain evidence="2">AU44268</strain>
    </source>
</reference>
<accession>A0AAW7T213</accession>
<name>A0AAW7T213_BURVI</name>
<keyword evidence="2" id="KW-0808">Transferase</keyword>
<dbReference type="GO" id="GO:0016757">
    <property type="term" value="F:glycosyltransferase activity"/>
    <property type="evidence" value="ECO:0007669"/>
    <property type="project" value="UniProtKB-KW"/>
</dbReference>
<gene>
    <name evidence="2" type="ORF">QZM33_11635</name>
</gene>
<protein>
    <submittedName>
        <fullName evidence="2">Glycosyltransferase</fullName>
        <ecNumber evidence="2">2.4.-.-</ecNumber>
    </submittedName>
</protein>